<organism evidence="1 2">
    <name type="scientific">Streptomyces axinellae</name>
    <dbReference type="NCBI Taxonomy" id="552788"/>
    <lineage>
        <taxon>Bacteria</taxon>
        <taxon>Bacillati</taxon>
        <taxon>Actinomycetota</taxon>
        <taxon>Actinomycetes</taxon>
        <taxon>Kitasatosporales</taxon>
        <taxon>Streptomycetaceae</taxon>
        <taxon>Streptomyces</taxon>
    </lineage>
</organism>
<sequence length="72" mass="7820">MRTDAQMRTILAATGESHAGFIAPIRRVDVVYAPIAHAAFPSLSPHTAVSRETAVPCARSLFSRFARTRGRP</sequence>
<proteinExistence type="predicted"/>
<comment type="caution">
    <text evidence="1">The sequence shown here is derived from an EMBL/GenBank/DDBJ whole genome shotgun (WGS) entry which is preliminary data.</text>
</comment>
<dbReference type="Proteomes" id="UP001501447">
    <property type="component" value="Unassembled WGS sequence"/>
</dbReference>
<accession>A0ABP6C347</accession>
<dbReference type="EMBL" id="BAAARJ010000001">
    <property type="protein sequence ID" value="GAA2592936.1"/>
    <property type="molecule type" value="Genomic_DNA"/>
</dbReference>
<evidence type="ECO:0000313" key="2">
    <source>
        <dbReference type="Proteomes" id="UP001501447"/>
    </source>
</evidence>
<gene>
    <name evidence="1" type="ORF">GCM10009863_02420</name>
</gene>
<protein>
    <submittedName>
        <fullName evidence="1">Uncharacterized protein</fullName>
    </submittedName>
</protein>
<reference evidence="2" key="1">
    <citation type="journal article" date="2019" name="Int. J. Syst. Evol. Microbiol.">
        <title>The Global Catalogue of Microorganisms (GCM) 10K type strain sequencing project: providing services to taxonomists for standard genome sequencing and annotation.</title>
        <authorList>
            <consortium name="The Broad Institute Genomics Platform"/>
            <consortium name="The Broad Institute Genome Sequencing Center for Infectious Disease"/>
            <person name="Wu L."/>
            <person name="Ma J."/>
        </authorList>
    </citation>
    <scope>NUCLEOTIDE SEQUENCE [LARGE SCALE GENOMIC DNA]</scope>
    <source>
        <strain evidence="2">JCM 16373</strain>
    </source>
</reference>
<evidence type="ECO:0000313" key="1">
    <source>
        <dbReference type="EMBL" id="GAA2592936.1"/>
    </source>
</evidence>
<name>A0ABP6C347_9ACTN</name>
<keyword evidence="2" id="KW-1185">Reference proteome</keyword>